<dbReference type="Proteomes" id="UP000314986">
    <property type="component" value="Unassembled WGS sequence"/>
</dbReference>
<evidence type="ECO:0000256" key="4">
    <source>
        <dbReference type="ARBA" id="ARBA00023242"/>
    </source>
</evidence>
<keyword evidence="1" id="KW-0805">Transcription regulation</keyword>
<keyword evidence="3" id="KW-0804">Transcription</keyword>
<evidence type="ECO:0000256" key="1">
    <source>
        <dbReference type="ARBA" id="ARBA00023015"/>
    </source>
</evidence>
<feature type="domain" description="HTH myb-type" evidence="5">
    <location>
        <begin position="25"/>
        <end position="52"/>
    </location>
</feature>
<dbReference type="GO" id="GO:0042796">
    <property type="term" value="P:snRNA transcription by RNA polymerase III"/>
    <property type="evidence" value="ECO:0007669"/>
    <property type="project" value="TreeGrafter"/>
</dbReference>
<dbReference type="PANTHER" id="PTHR46621">
    <property type="entry name" value="SNRNA-ACTIVATING PROTEIN COMPLEX SUBUNIT 4"/>
    <property type="match status" value="1"/>
</dbReference>
<dbReference type="Pfam" id="PF13921">
    <property type="entry name" value="Myb_DNA-bind_6"/>
    <property type="match status" value="1"/>
</dbReference>
<evidence type="ECO:0000259" key="5">
    <source>
        <dbReference type="PROSITE" id="PS51294"/>
    </source>
</evidence>
<dbReference type="STRING" id="7868.ENSCMIP00000034765"/>
<dbReference type="GO" id="GO:0019185">
    <property type="term" value="C:snRNA-activating protein complex"/>
    <property type="evidence" value="ECO:0007669"/>
    <property type="project" value="TreeGrafter"/>
</dbReference>
<organism evidence="6 7">
    <name type="scientific">Callorhinchus milii</name>
    <name type="common">Ghost shark</name>
    <dbReference type="NCBI Taxonomy" id="7868"/>
    <lineage>
        <taxon>Eukaryota</taxon>
        <taxon>Metazoa</taxon>
        <taxon>Chordata</taxon>
        <taxon>Craniata</taxon>
        <taxon>Vertebrata</taxon>
        <taxon>Chondrichthyes</taxon>
        <taxon>Holocephali</taxon>
        <taxon>Chimaeriformes</taxon>
        <taxon>Callorhinchidae</taxon>
        <taxon>Callorhinchus</taxon>
    </lineage>
</organism>
<dbReference type="Gene3D" id="1.10.10.60">
    <property type="entry name" value="Homeodomain-like"/>
    <property type="match status" value="1"/>
</dbReference>
<reference evidence="7" key="2">
    <citation type="journal article" date="2007" name="PLoS Biol.">
        <title>Survey sequencing and comparative analysis of the elephant shark (Callorhinchus milii) genome.</title>
        <authorList>
            <person name="Venkatesh B."/>
            <person name="Kirkness E.F."/>
            <person name="Loh Y.H."/>
            <person name="Halpern A.L."/>
            <person name="Lee A.P."/>
            <person name="Johnson J."/>
            <person name="Dandona N."/>
            <person name="Viswanathan L.D."/>
            <person name="Tay A."/>
            <person name="Venter J.C."/>
            <person name="Strausberg R.L."/>
            <person name="Brenner S."/>
        </authorList>
    </citation>
    <scope>NUCLEOTIDE SEQUENCE [LARGE SCALE GENOMIC DNA]</scope>
</reference>
<dbReference type="InterPro" id="IPR009057">
    <property type="entry name" value="Homeodomain-like_sf"/>
</dbReference>
<evidence type="ECO:0000313" key="6">
    <source>
        <dbReference type="Ensembl" id="ENSCMIP00000034765.1"/>
    </source>
</evidence>
<dbReference type="GO" id="GO:0042795">
    <property type="term" value="P:snRNA transcription by RNA polymerase II"/>
    <property type="evidence" value="ECO:0007669"/>
    <property type="project" value="TreeGrafter"/>
</dbReference>
<reference evidence="6" key="5">
    <citation type="submission" date="2025-09" db="UniProtKB">
        <authorList>
            <consortium name="Ensembl"/>
        </authorList>
    </citation>
    <scope>IDENTIFICATION</scope>
</reference>
<dbReference type="AlphaFoldDB" id="A0A4W3JS06"/>
<dbReference type="Ensembl" id="ENSCMIT00000035285.1">
    <property type="protein sequence ID" value="ENSCMIP00000034765.1"/>
    <property type="gene ID" value="ENSCMIG00000014732.1"/>
</dbReference>
<keyword evidence="7" id="KW-1185">Reference proteome</keyword>
<dbReference type="PROSITE" id="PS51294">
    <property type="entry name" value="HTH_MYB"/>
    <property type="match status" value="1"/>
</dbReference>
<protein>
    <recommendedName>
        <fullName evidence="5">HTH myb-type domain-containing protein</fullName>
    </recommendedName>
</protein>
<dbReference type="SUPFAM" id="SSF46689">
    <property type="entry name" value="Homeodomain-like"/>
    <property type="match status" value="1"/>
</dbReference>
<dbReference type="GO" id="GO:0000978">
    <property type="term" value="F:RNA polymerase II cis-regulatory region sequence-specific DNA binding"/>
    <property type="evidence" value="ECO:0007669"/>
    <property type="project" value="TreeGrafter"/>
</dbReference>
<reference evidence="7" key="1">
    <citation type="journal article" date="2006" name="Science">
        <title>Ancient noncoding elements conserved in the human genome.</title>
        <authorList>
            <person name="Venkatesh B."/>
            <person name="Kirkness E.F."/>
            <person name="Loh Y.H."/>
            <person name="Halpern A.L."/>
            <person name="Lee A.P."/>
            <person name="Johnson J."/>
            <person name="Dandona N."/>
            <person name="Viswanathan L.D."/>
            <person name="Tay A."/>
            <person name="Venter J.C."/>
            <person name="Strausberg R.L."/>
            <person name="Brenner S."/>
        </authorList>
    </citation>
    <scope>NUCLEOTIDE SEQUENCE [LARGE SCALE GENOMIC DNA]</scope>
</reference>
<sequence>MVDRIPFQQTQRTAYMCLQKYQESNKELRKRKWTEEEDQMLRDLVERMRVGNFIPYTKSECLHQRWTKKLDPELTHGAWSPWEDDVLSPLRPHFSRNVSEASKYAVC</sequence>
<dbReference type="InterPro" id="IPR051575">
    <property type="entry name" value="Myb-like_DNA-bd"/>
</dbReference>
<proteinExistence type="predicted"/>
<dbReference type="GeneTree" id="ENSGT00940000178261"/>
<keyword evidence="4" id="KW-0539">Nucleus</keyword>
<reference evidence="7" key="3">
    <citation type="journal article" date="2014" name="Nature">
        <title>Elephant shark genome provides unique insights into gnathostome evolution.</title>
        <authorList>
            <consortium name="International Elephant Shark Genome Sequencing Consortium"/>
            <person name="Venkatesh B."/>
            <person name="Lee A.P."/>
            <person name="Ravi V."/>
            <person name="Maurya A.K."/>
            <person name="Lian M.M."/>
            <person name="Swann J.B."/>
            <person name="Ohta Y."/>
            <person name="Flajnik M.F."/>
            <person name="Sutoh Y."/>
            <person name="Kasahara M."/>
            <person name="Hoon S."/>
            <person name="Gangu V."/>
            <person name="Roy S.W."/>
            <person name="Irimia M."/>
            <person name="Korzh V."/>
            <person name="Kondrychyn I."/>
            <person name="Lim Z.W."/>
            <person name="Tay B.H."/>
            <person name="Tohari S."/>
            <person name="Kong K.W."/>
            <person name="Ho S."/>
            <person name="Lorente-Galdos B."/>
            <person name="Quilez J."/>
            <person name="Marques-Bonet T."/>
            <person name="Raney B.J."/>
            <person name="Ingham P.W."/>
            <person name="Tay A."/>
            <person name="Hillier L.W."/>
            <person name="Minx P."/>
            <person name="Boehm T."/>
            <person name="Wilson R.K."/>
            <person name="Brenner S."/>
            <person name="Warren W.C."/>
        </authorList>
    </citation>
    <scope>NUCLEOTIDE SEQUENCE [LARGE SCALE GENOMIC DNA]</scope>
</reference>
<dbReference type="OMA" id="SWTENME"/>
<evidence type="ECO:0000256" key="3">
    <source>
        <dbReference type="ARBA" id="ARBA00023163"/>
    </source>
</evidence>
<dbReference type="PANTHER" id="PTHR46621:SF1">
    <property type="entry name" value="SNRNA-ACTIVATING PROTEIN COMPLEX SUBUNIT 4"/>
    <property type="match status" value="1"/>
</dbReference>
<dbReference type="InParanoid" id="A0A4W3JS06"/>
<accession>A0A4W3JS06</accession>
<evidence type="ECO:0000256" key="2">
    <source>
        <dbReference type="ARBA" id="ARBA00023125"/>
    </source>
</evidence>
<reference evidence="6" key="4">
    <citation type="submission" date="2025-08" db="UniProtKB">
        <authorList>
            <consortium name="Ensembl"/>
        </authorList>
    </citation>
    <scope>IDENTIFICATION</scope>
</reference>
<dbReference type="InterPro" id="IPR017930">
    <property type="entry name" value="Myb_dom"/>
</dbReference>
<evidence type="ECO:0000313" key="7">
    <source>
        <dbReference type="Proteomes" id="UP000314986"/>
    </source>
</evidence>
<dbReference type="GO" id="GO:0001006">
    <property type="term" value="F:RNA polymerase III type 3 promoter sequence-specific DNA binding"/>
    <property type="evidence" value="ECO:0007669"/>
    <property type="project" value="TreeGrafter"/>
</dbReference>
<name>A0A4W3JS06_CALMI</name>
<keyword evidence="2" id="KW-0238">DNA-binding</keyword>